<accession>A0ACB8R126</accession>
<protein>
    <submittedName>
        <fullName evidence="1">Uncharacterized protein</fullName>
    </submittedName>
</protein>
<evidence type="ECO:0000313" key="2">
    <source>
        <dbReference type="Proteomes" id="UP000814033"/>
    </source>
</evidence>
<proteinExistence type="predicted"/>
<keyword evidence="2" id="KW-1185">Reference proteome</keyword>
<sequence length="241" mass="27596">MDGYRKVEGDKMKVAKFYNSLTRLWILRYKYEKAIDGDLEEDSPDPDISLLDEISDHEGETEEESQQRLSVPKVVHKRISGWYQYNLKKIGNLPAPSVASHEETFLELVQVVIKQPRHENILHVFTEMYAELIEPEYAKEWAMAVALAGQGAKRLPKAVENETAGDRKQVIDTRYEKAMADYQRTYIDAPRTREQKEWALNSVFSILQPMVDMVSSRFGVAATLMMAVPMPSKGGKVDVLR</sequence>
<reference evidence="1" key="2">
    <citation type="journal article" date="2022" name="New Phytol.">
        <title>Evolutionary transition to the ectomycorrhizal habit in the genomes of a hyperdiverse lineage of mushroom-forming fungi.</title>
        <authorList>
            <person name="Looney B."/>
            <person name="Miyauchi S."/>
            <person name="Morin E."/>
            <person name="Drula E."/>
            <person name="Courty P.E."/>
            <person name="Kohler A."/>
            <person name="Kuo A."/>
            <person name="LaButti K."/>
            <person name="Pangilinan J."/>
            <person name="Lipzen A."/>
            <person name="Riley R."/>
            <person name="Andreopoulos W."/>
            <person name="He G."/>
            <person name="Johnson J."/>
            <person name="Nolan M."/>
            <person name="Tritt A."/>
            <person name="Barry K.W."/>
            <person name="Grigoriev I.V."/>
            <person name="Nagy L.G."/>
            <person name="Hibbett D."/>
            <person name="Henrissat B."/>
            <person name="Matheny P.B."/>
            <person name="Labbe J."/>
            <person name="Martin F.M."/>
        </authorList>
    </citation>
    <scope>NUCLEOTIDE SEQUENCE</scope>
    <source>
        <strain evidence="1">FP105234-sp</strain>
    </source>
</reference>
<dbReference type="Proteomes" id="UP000814033">
    <property type="component" value="Unassembled WGS sequence"/>
</dbReference>
<evidence type="ECO:0000313" key="1">
    <source>
        <dbReference type="EMBL" id="KAI0037804.1"/>
    </source>
</evidence>
<comment type="caution">
    <text evidence="1">The sequence shown here is derived from an EMBL/GenBank/DDBJ whole genome shotgun (WGS) entry which is preliminary data.</text>
</comment>
<dbReference type="EMBL" id="MU276708">
    <property type="protein sequence ID" value="KAI0037804.1"/>
    <property type="molecule type" value="Genomic_DNA"/>
</dbReference>
<reference evidence="1" key="1">
    <citation type="submission" date="2021-02" db="EMBL/GenBank/DDBJ databases">
        <authorList>
            <consortium name="DOE Joint Genome Institute"/>
            <person name="Ahrendt S."/>
            <person name="Looney B.P."/>
            <person name="Miyauchi S."/>
            <person name="Morin E."/>
            <person name="Drula E."/>
            <person name="Courty P.E."/>
            <person name="Chicoki N."/>
            <person name="Fauchery L."/>
            <person name="Kohler A."/>
            <person name="Kuo A."/>
            <person name="Labutti K."/>
            <person name="Pangilinan J."/>
            <person name="Lipzen A."/>
            <person name="Riley R."/>
            <person name="Andreopoulos W."/>
            <person name="He G."/>
            <person name="Johnson J."/>
            <person name="Barry K.W."/>
            <person name="Grigoriev I.V."/>
            <person name="Nagy L."/>
            <person name="Hibbett D."/>
            <person name="Henrissat B."/>
            <person name="Matheny P.B."/>
            <person name="Labbe J."/>
            <person name="Martin F."/>
        </authorList>
    </citation>
    <scope>NUCLEOTIDE SEQUENCE</scope>
    <source>
        <strain evidence="1">FP105234-sp</strain>
    </source>
</reference>
<name>A0ACB8R126_9AGAM</name>
<organism evidence="1 2">
    <name type="scientific">Auriscalpium vulgare</name>
    <dbReference type="NCBI Taxonomy" id="40419"/>
    <lineage>
        <taxon>Eukaryota</taxon>
        <taxon>Fungi</taxon>
        <taxon>Dikarya</taxon>
        <taxon>Basidiomycota</taxon>
        <taxon>Agaricomycotina</taxon>
        <taxon>Agaricomycetes</taxon>
        <taxon>Russulales</taxon>
        <taxon>Auriscalpiaceae</taxon>
        <taxon>Auriscalpium</taxon>
    </lineage>
</organism>
<gene>
    <name evidence="1" type="ORF">FA95DRAFT_1578585</name>
</gene>